<dbReference type="Pfam" id="PF13365">
    <property type="entry name" value="Trypsin_2"/>
    <property type="match status" value="1"/>
</dbReference>
<dbReference type="InterPro" id="IPR009003">
    <property type="entry name" value="Peptidase_S1_PA"/>
</dbReference>
<dbReference type="OrthoDB" id="9758917at2"/>
<feature type="binding site" evidence="8">
    <location>
        <position position="128"/>
    </location>
    <ligand>
        <name>substrate</name>
    </ligand>
</feature>
<dbReference type="InterPro" id="IPR051201">
    <property type="entry name" value="Chloro_Bact_Ser_Proteases"/>
</dbReference>
<evidence type="ECO:0000256" key="2">
    <source>
        <dbReference type="ARBA" id="ARBA00022670"/>
    </source>
</evidence>
<feature type="binding site" evidence="8">
    <location>
        <position position="158"/>
    </location>
    <ligand>
        <name>substrate</name>
    </ligand>
</feature>
<keyword evidence="5" id="KW-0378">Hydrolase</keyword>
<feature type="active site" description="Charge relay system" evidence="7">
    <location>
        <position position="128"/>
    </location>
</feature>
<dbReference type="GO" id="GO:0004252">
    <property type="term" value="F:serine-type endopeptidase activity"/>
    <property type="evidence" value="ECO:0007669"/>
    <property type="project" value="InterPro"/>
</dbReference>
<dbReference type="EMBL" id="SDKK01000017">
    <property type="protein sequence ID" value="TYC54762.1"/>
    <property type="molecule type" value="Genomic_DNA"/>
</dbReference>
<dbReference type="PROSITE" id="PS50106">
    <property type="entry name" value="PDZ"/>
    <property type="match status" value="1"/>
</dbReference>
<dbReference type="Gene3D" id="2.30.42.10">
    <property type="match status" value="1"/>
</dbReference>
<dbReference type="PRINTS" id="PR00834">
    <property type="entry name" value="PROTEASES2C"/>
</dbReference>
<keyword evidence="3" id="KW-0732">Signal</keyword>
<evidence type="ECO:0000256" key="6">
    <source>
        <dbReference type="ARBA" id="ARBA00022825"/>
    </source>
</evidence>
<dbReference type="NCBIfam" id="TIGR02037">
    <property type="entry name" value="degP_htrA_DO"/>
    <property type="match status" value="1"/>
</dbReference>
<dbReference type="SUPFAM" id="SSF50494">
    <property type="entry name" value="Trypsin-like serine proteases"/>
    <property type="match status" value="1"/>
</dbReference>
<dbReference type="SUPFAM" id="SSF50156">
    <property type="entry name" value="PDZ domain-like"/>
    <property type="match status" value="1"/>
</dbReference>
<feature type="active site" description="Charge relay system" evidence="7">
    <location>
        <position position="233"/>
    </location>
</feature>
<evidence type="ECO:0000256" key="7">
    <source>
        <dbReference type="PIRSR" id="PIRSR611782-1"/>
    </source>
</evidence>
<feature type="binding site" evidence="8">
    <location>
        <begin position="231"/>
        <end position="233"/>
    </location>
    <ligand>
        <name>substrate</name>
    </ligand>
</feature>
<dbReference type="InterPro" id="IPR036034">
    <property type="entry name" value="PDZ_sf"/>
</dbReference>
<evidence type="ECO:0000313" key="10">
    <source>
        <dbReference type="EMBL" id="TYC54762.1"/>
    </source>
</evidence>
<evidence type="ECO:0000256" key="8">
    <source>
        <dbReference type="PIRSR" id="PIRSR611782-2"/>
    </source>
</evidence>
<keyword evidence="6" id="KW-0720">Serine protease</keyword>
<gene>
    <name evidence="10" type="ORF">ETQ85_17845</name>
</gene>
<feature type="active site" description="Charge relay system" evidence="7">
    <location>
        <position position="158"/>
    </location>
</feature>
<dbReference type="Gene3D" id="2.40.10.120">
    <property type="match status" value="1"/>
</dbReference>
<evidence type="ECO:0000256" key="5">
    <source>
        <dbReference type="ARBA" id="ARBA00022801"/>
    </source>
</evidence>
<keyword evidence="11" id="KW-1185">Reference proteome</keyword>
<dbReference type="InterPro" id="IPR001940">
    <property type="entry name" value="Peptidase_S1C"/>
</dbReference>
<dbReference type="PANTHER" id="PTHR43343:SF3">
    <property type="entry name" value="PROTEASE DO-LIKE 8, CHLOROPLASTIC"/>
    <property type="match status" value="1"/>
</dbReference>
<dbReference type="InterPro" id="IPR001478">
    <property type="entry name" value="PDZ"/>
</dbReference>
<dbReference type="InterPro" id="IPR011782">
    <property type="entry name" value="Pept_S1C_Do"/>
</dbReference>
<dbReference type="FunFam" id="2.40.10.10:FF:000001">
    <property type="entry name" value="Periplasmic serine protease DegS"/>
    <property type="match status" value="1"/>
</dbReference>
<proteinExistence type="inferred from homology"/>
<dbReference type="AlphaFoldDB" id="A0A6C2CN22"/>
<evidence type="ECO:0000313" key="11">
    <source>
        <dbReference type="Proteomes" id="UP000389128"/>
    </source>
</evidence>
<evidence type="ECO:0000256" key="3">
    <source>
        <dbReference type="ARBA" id="ARBA00022729"/>
    </source>
</evidence>
<dbReference type="GO" id="GO:0006508">
    <property type="term" value="P:proteolysis"/>
    <property type="evidence" value="ECO:0007669"/>
    <property type="project" value="UniProtKB-KW"/>
</dbReference>
<reference evidence="10 11" key="1">
    <citation type="submission" date="2019-01" db="EMBL/GenBank/DDBJ databases">
        <title>Zoogloea oleivorans genome sequencing and assembly.</title>
        <authorList>
            <person name="Tancsics A."/>
            <person name="Farkas M."/>
            <person name="Kriszt B."/>
            <person name="Maroti G."/>
            <person name="Horvath B."/>
        </authorList>
    </citation>
    <scope>NUCLEOTIDE SEQUENCE [LARGE SCALE GENOMIC DNA]</scope>
    <source>
        <strain evidence="10 11">Buc</strain>
    </source>
</reference>
<name>A0A6C2CN22_9RHOO</name>
<evidence type="ECO:0000256" key="4">
    <source>
        <dbReference type="ARBA" id="ARBA00022737"/>
    </source>
</evidence>
<dbReference type="PANTHER" id="PTHR43343">
    <property type="entry name" value="PEPTIDASE S12"/>
    <property type="match status" value="1"/>
</dbReference>
<dbReference type="Pfam" id="PF13180">
    <property type="entry name" value="PDZ_2"/>
    <property type="match status" value="1"/>
</dbReference>
<dbReference type="RefSeq" id="WP_148580455.1">
    <property type="nucleotide sequence ID" value="NZ_SDKK01000017.1"/>
</dbReference>
<dbReference type="SMART" id="SM00228">
    <property type="entry name" value="PDZ"/>
    <property type="match status" value="1"/>
</dbReference>
<organism evidence="10 11">
    <name type="scientific">Zoogloea oleivorans</name>
    <dbReference type="NCBI Taxonomy" id="1552750"/>
    <lineage>
        <taxon>Bacteria</taxon>
        <taxon>Pseudomonadati</taxon>
        <taxon>Pseudomonadota</taxon>
        <taxon>Betaproteobacteria</taxon>
        <taxon>Rhodocyclales</taxon>
        <taxon>Zoogloeaceae</taxon>
        <taxon>Zoogloea</taxon>
    </lineage>
</organism>
<feature type="domain" description="PDZ" evidence="9">
    <location>
        <begin position="266"/>
        <end position="354"/>
    </location>
</feature>
<comment type="caution">
    <text evidence="10">The sequence shown here is derived from an EMBL/GenBank/DDBJ whole genome shotgun (WGS) entry which is preliminary data.</text>
</comment>
<evidence type="ECO:0000259" key="9">
    <source>
        <dbReference type="PROSITE" id="PS50106"/>
    </source>
</evidence>
<dbReference type="Proteomes" id="UP000389128">
    <property type="component" value="Unassembled WGS sequence"/>
</dbReference>
<keyword evidence="2" id="KW-0645">Protease</keyword>
<accession>A0A6C2CN22</accession>
<protein>
    <submittedName>
        <fullName evidence="10">Do family serine endopeptidase</fullName>
    </submittedName>
</protein>
<keyword evidence="4" id="KW-0677">Repeat</keyword>
<evidence type="ECO:0000256" key="1">
    <source>
        <dbReference type="ARBA" id="ARBA00010541"/>
    </source>
</evidence>
<comment type="similarity">
    <text evidence="1">Belongs to the peptidase S1C family.</text>
</comment>
<sequence length="387" mass="40679">MHRLWMIFAQAVTISVAVLFVLSTLKPDWVGERPELPAITIQQAAAPAATPSGKVAASYADAARAALPSVVHIFTSKEVKSQRSPFADDPLFRHFFGDRLDNRPQQRASGLGSGVVVSPEGYILTNNHVIEAADEIEVALNDGRKLPARIVGRDPESDLAVLQIKPEGKLHAITFGHTEQLSVGDVVLAIGNPFGVGQTVTMGIVSALGRSHLGINTFEDFIQTDAAINPGNSGGALVDAAGNLVGINAAIYSRSGGSLGIGFAIPVSLARNVMEQIIQNGSVTRGWIGVEVQAITPKLAESFSLPSSGGTLISGVMRGSPADRAGVKPGDVLLAVEGRKVNDPQAMLEAIAALAPGRKAGFELRRGKEKFDVRVEIGRRPALSRGD</sequence>